<organism evidence="4">
    <name type="scientific">Selaginella moellendorffii</name>
    <name type="common">Spikemoss</name>
    <dbReference type="NCBI Taxonomy" id="88036"/>
    <lineage>
        <taxon>Eukaryota</taxon>
        <taxon>Viridiplantae</taxon>
        <taxon>Streptophyta</taxon>
        <taxon>Embryophyta</taxon>
        <taxon>Tracheophyta</taxon>
        <taxon>Lycopodiopsida</taxon>
        <taxon>Selaginellales</taxon>
        <taxon>Selaginellaceae</taxon>
        <taxon>Selaginella</taxon>
    </lineage>
</organism>
<evidence type="ECO:0000313" key="3">
    <source>
        <dbReference type="EMBL" id="EFJ32346.1"/>
    </source>
</evidence>
<reference evidence="3 4" key="1">
    <citation type="journal article" date="2011" name="Science">
        <title>The Selaginella genome identifies genetic changes associated with the evolution of vascular plants.</title>
        <authorList>
            <person name="Banks J.A."/>
            <person name="Nishiyama T."/>
            <person name="Hasebe M."/>
            <person name="Bowman J.L."/>
            <person name="Gribskov M."/>
            <person name="dePamphilis C."/>
            <person name="Albert V.A."/>
            <person name="Aono N."/>
            <person name="Aoyama T."/>
            <person name="Ambrose B.A."/>
            <person name="Ashton N.W."/>
            <person name="Axtell M.J."/>
            <person name="Barker E."/>
            <person name="Barker M.S."/>
            <person name="Bennetzen J.L."/>
            <person name="Bonawitz N.D."/>
            <person name="Chapple C."/>
            <person name="Cheng C."/>
            <person name="Correa L.G."/>
            <person name="Dacre M."/>
            <person name="DeBarry J."/>
            <person name="Dreyer I."/>
            <person name="Elias M."/>
            <person name="Engstrom E.M."/>
            <person name="Estelle M."/>
            <person name="Feng L."/>
            <person name="Finet C."/>
            <person name="Floyd S.K."/>
            <person name="Frommer W.B."/>
            <person name="Fujita T."/>
            <person name="Gramzow L."/>
            <person name="Gutensohn M."/>
            <person name="Harholt J."/>
            <person name="Hattori M."/>
            <person name="Heyl A."/>
            <person name="Hirai T."/>
            <person name="Hiwatashi Y."/>
            <person name="Ishikawa M."/>
            <person name="Iwata M."/>
            <person name="Karol K.G."/>
            <person name="Koehler B."/>
            <person name="Kolukisaoglu U."/>
            <person name="Kubo M."/>
            <person name="Kurata T."/>
            <person name="Lalonde S."/>
            <person name="Li K."/>
            <person name="Li Y."/>
            <person name="Litt A."/>
            <person name="Lyons E."/>
            <person name="Manning G."/>
            <person name="Maruyama T."/>
            <person name="Michael T.P."/>
            <person name="Mikami K."/>
            <person name="Miyazaki S."/>
            <person name="Morinaga S."/>
            <person name="Murata T."/>
            <person name="Mueller-Roeber B."/>
            <person name="Nelson D.R."/>
            <person name="Obara M."/>
            <person name="Oguri Y."/>
            <person name="Olmstead R.G."/>
            <person name="Onodera N."/>
            <person name="Petersen B.L."/>
            <person name="Pils B."/>
            <person name="Prigge M."/>
            <person name="Rensing S.A."/>
            <person name="Riano-Pachon D.M."/>
            <person name="Roberts A.W."/>
            <person name="Sato Y."/>
            <person name="Scheller H.V."/>
            <person name="Schulz B."/>
            <person name="Schulz C."/>
            <person name="Shakirov E.V."/>
            <person name="Shibagaki N."/>
            <person name="Shinohara N."/>
            <person name="Shippen D.E."/>
            <person name="Soerensen I."/>
            <person name="Sotooka R."/>
            <person name="Sugimoto N."/>
            <person name="Sugita M."/>
            <person name="Sumikawa N."/>
            <person name="Tanurdzic M."/>
            <person name="Theissen G."/>
            <person name="Ulvskov P."/>
            <person name="Wakazuki S."/>
            <person name="Weng J.K."/>
            <person name="Willats W.W."/>
            <person name="Wipf D."/>
            <person name="Wolf P.G."/>
            <person name="Yang L."/>
            <person name="Zimmer A.D."/>
            <person name="Zhu Q."/>
            <person name="Mitros T."/>
            <person name="Hellsten U."/>
            <person name="Loque D."/>
            <person name="Otillar R."/>
            <person name="Salamov A."/>
            <person name="Schmutz J."/>
            <person name="Shapiro H."/>
            <person name="Lindquist E."/>
            <person name="Lucas S."/>
            <person name="Rokhsar D."/>
            <person name="Grigoriev I.V."/>
        </authorList>
    </citation>
    <scope>NUCLEOTIDE SEQUENCE [LARGE SCALE GENOMIC DNA]</scope>
</reference>
<dbReference type="EMBL" id="GL377601">
    <property type="protein sequence ID" value="EFJ20904.1"/>
    <property type="molecule type" value="Genomic_DNA"/>
</dbReference>
<dbReference type="Gene3D" id="3.30.230.10">
    <property type="match status" value="1"/>
</dbReference>
<evidence type="ECO:0000313" key="4">
    <source>
        <dbReference type="Proteomes" id="UP000001514"/>
    </source>
</evidence>
<dbReference type="Gramene" id="EFJ32346">
    <property type="protein sequence ID" value="EFJ32346"/>
    <property type="gene ID" value="SELMODRAFT_85905"/>
</dbReference>
<dbReference type="GO" id="GO:0005840">
    <property type="term" value="C:ribosome"/>
    <property type="evidence" value="ECO:0007669"/>
    <property type="project" value="InterPro"/>
</dbReference>
<gene>
    <name evidence="2" type="ORF">SELMODRAFT_107958</name>
    <name evidence="3" type="ORF">SELMODRAFT_85905</name>
</gene>
<dbReference type="OrthoDB" id="309483at2759"/>
<dbReference type="EMBL" id="GL377572">
    <property type="protein sequence ID" value="EFJ32346.1"/>
    <property type="molecule type" value="Genomic_DNA"/>
</dbReference>
<name>D8R6P0_SELML</name>
<dbReference type="SUPFAM" id="SSF54211">
    <property type="entry name" value="Ribosomal protein S5 domain 2-like"/>
    <property type="match status" value="1"/>
</dbReference>
<dbReference type="HOGENOM" id="CLU_3127796_0_0_1"/>
<dbReference type="InterPro" id="IPR014721">
    <property type="entry name" value="Ribsml_uS5_D2-typ_fold_subgr"/>
</dbReference>
<dbReference type="InterPro" id="IPR005324">
    <property type="entry name" value="Ribosomal_uS5_C"/>
</dbReference>
<feature type="domain" description="Small ribosomal subunit protein uS5 C-terminal" evidence="1">
    <location>
        <begin position="1"/>
        <end position="41"/>
    </location>
</feature>
<dbReference type="AlphaFoldDB" id="D8R6P0"/>
<dbReference type="Gramene" id="EFJ20904">
    <property type="protein sequence ID" value="EFJ20904"/>
    <property type="gene ID" value="SELMODRAFT_107958"/>
</dbReference>
<dbReference type="Proteomes" id="UP000001514">
    <property type="component" value="Unassembled WGS sequence"/>
</dbReference>
<evidence type="ECO:0000313" key="2">
    <source>
        <dbReference type="EMBL" id="EFJ20904.1"/>
    </source>
</evidence>
<sequence>MAGIENALGKQMGSDNTLNNARATLHAVSQLRHFHEVAELRGIPIEVLWK</sequence>
<keyword evidence="4" id="KW-1185">Reference proteome</keyword>
<dbReference type="InterPro" id="IPR020568">
    <property type="entry name" value="Ribosomal_Su5_D2-typ_SF"/>
</dbReference>
<dbReference type="InParanoid" id="D8R6P0"/>
<accession>D8R6P0</accession>
<dbReference type="KEGG" id="smo:SELMODRAFT_107958"/>
<protein>
    <recommendedName>
        <fullName evidence="1">Small ribosomal subunit protein uS5 C-terminal domain-containing protein</fullName>
    </recommendedName>
</protein>
<dbReference type="GO" id="GO:0006412">
    <property type="term" value="P:translation"/>
    <property type="evidence" value="ECO:0007669"/>
    <property type="project" value="InterPro"/>
</dbReference>
<dbReference type="KEGG" id="smo:SELMODRAFT_85905"/>
<dbReference type="GO" id="GO:0003735">
    <property type="term" value="F:structural constituent of ribosome"/>
    <property type="evidence" value="ECO:0007669"/>
    <property type="project" value="InterPro"/>
</dbReference>
<evidence type="ECO:0000259" key="1">
    <source>
        <dbReference type="Pfam" id="PF03719"/>
    </source>
</evidence>
<dbReference type="eggNOG" id="KOG0877">
    <property type="taxonomic scope" value="Eukaryota"/>
</dbReference>
<dbReference type="STRING" id="88036.D8R6P0"/>
<dbReference type="Pfam" id="PF03719">
    <property type="entry name" value="Ribosomal_S5_C"/>
    <property type="match status" value="1"/>
</dbReference>
<proteinExistence type="predicted"/>
<dbReference type="OMA" id="QMGSDNT"/>